<dbReference type="InterPro" id="IPR002725">
    <property type="entry name" value="YgjP-like_metallopeptidase"/>
</dbReference>
<evidence type="ECO:0000259" key="1">
    <source>
        <dbReference type="Pfam" id="PF01863"/>
    </source>
</evidence>
<dbReference type="Proteomes" id="UP000035062">
    <property type="component" value="Unassembled WGS sequence"/>
</dbReference>
<dbReference type="PANTHER" id="PTHR30399">
    <property type="entry name" value="UNCHARACTERIZED PROTEIN YGJP"/>
    <property type="match status" value="1"/>
</dbReference>
<dbReference type="Gene3D" id="3.30.2010.10">
    <property type="entry name" value="Metalloproteases ('zincins'), catalytic domain"/>
    <property type="match status" value="1"/>
</dbReference>
<dbReference type="EMBL" id="AKKU01000003">
    <property type="protein sequence ID" value="EIW90196.1"/>
    <property type="molecule type" value="Genomic_DNA"/>
</dbReference>
<dbReference type="Pfam" id="PF01863">
    <property type="entry name" value="YgjP-like"/>
    <property type="match status" value="1"/>
</dbReference>
<dbReference type="PANTHER" id="PTHR30399:SF1">
    <property type="entry name" value="UTP PYROPHOSPHATASE"/>
    <property type="match status" value="1"/>
</dbReference>
<organism evidence="2 3">
    <name type="scientific">Alishewanella agri BL06</name>
    <dbReference type="NCBI Taxonomy" id="1195246"/>
    <lineage>
        <taxon>Bacteria</taxon>
        <taxon>Pseudomonadati</taxon>
        <taxon>Pseudomonadota</taxon>
        <taxon>Gammaproteobacteria</taxon>
        <taxon>Alteromonadales</taxon>
        <taxon>Alteromonadaceae</taxon>
        <taxon>Alishewanella</taxon>
    </lineage>
</organism>
<keyword evidence="3" id="KW-1185">Reference proteome</keyword>
<gene>
    <name evidence="2" type="ORF">AGRI_02558</name>
</gene>
<proteinExistence type="predicted"/>
<protein>
    <recommendedName>
        <fullName evidence="1">YgjP-like metallopeptidase domain-containing protein</fullName>
    </recommendedName>
</protein>
<comment type="caution">
    <text evidence="2">The sequence shown here is derived from an EMBL/GenBank/DDBJ whole genome shotgun (WGS) entry which is preliminary data.</text>
</comment>
<name>I8UAE1_9ALTE</name>
<dbReference type="STRING" id="1195246.AGRI_02558"/>
<evidence type="ECO:0000313" key="2">
    <source>
        <dbReference type="EMBL" id="EIW90196.1"/>
    </source>
</evidence>
<sequence length="227" mass="26530">MPDFAYQLQLSNKRRTVQLLIRNGAVIVRAPKSICRQWLQSWLQQKQDWVYKTLAVQPEAAPICWLTRPTVLLGGKALAYQWSLAKKSGLARTEQAVTLYLAERISKKRYPFYLQKLWREYLTTEAEQVFGQLVTDYAAKMQLQPKAIIIGDWRSRWGYCKQSGELGFNCRLMQAPLWVARYVVVHELAHLRHMNHSAAFWQLVQAFEPDYQAAKAWLNKHQHELLA</sequence>
<dbReference type="CDD" id="cd07344">
    <property type="entry name" value="M48_yhfN_like"/>
    <property type="match status" value="1"/>
</dbReference>
<dbReference type="eggNOG" id="COG1451">
    <property type="taxonomic scope" value="Bacteria"/>
</dbReference>
<feature type="domain" description="YgjP-like metallopeptidase" evidence="1">
    <location>
        <begin position="15"/>
        <end position="221"/>
    </location>
</feature>
<dbReference type="RefSeq" id="WP_008983457.1">
    <property type="nucleotide sequence ID" value="NZ_AKKU01000003.1"/>
</dbReference>
<dbReference type="InterPro" id="IPR053136">
    <property type="entry name" value="UTP_pyrophosphatase-like"/>
</dbReference>
<dbReference type="PATRIC" id="fig|1195246.3.peg.500"/>
<evidence type="ECO:0000313" key="3">
    <source>
        <dbReference type="Proteomes" id="UP000035062"/>
    </source>
</evidence>
<accession>I8UAE1</accession>
<dbReference type="AlphaFoldDB" id="I8UAE1"/>
<reference evidence="2 3" key="1">
    <citation type="journal article" date="2012" name="J. Bacteriol.">
        <title>Genome Sequence of Pectin-Degrading Alishewanella agri, Isolated from Landfill Soil.</title>
        <authorList>
            <person name="Kim J."/>
            <person name="Jung J."/>
            <person name="Sung J.S."/>
            <person name="Chun J."/>
            <person name="Park W."/>
        </authorList>
    </citation>
    <scope>NUCLEOTIDE SEQUENCE [LARGE SCALE GENOMIC DNA]</scope>
    <source>
        <strain evidence="2 3">BL06</strain>
    </source>
</reference>